<sequence length="35" mass="3865">MVFGSVAMDSNNDPVLYTAVRSLLVFLLYNDPCSI</sequence>
<proteinExistence type="predicted"/>
<organism evidence="1">
    <name type="scientific">Anguilla anguilla</name>
    <name type="common">European freshwater eel</name>
    <name type="synonym">Muraena anguilla</name>
    <dbReference type="NCBI Taxonomy" id="7936"/>
    <lineage>
        <taxon>Eukaryota</taxon>
        <taxon>Metazoa</taxon>
        <taxon>Chordata</taxon>
        <taxon>Craniata</taxon>
        <taxon>Vertebrata</taxon>
        <taxon>Euteleostomi</taxon>
        <taxon>Actinopterygii</taxon>
        <taxon>Neopterygii</taxon>
        <taxon>Teleostei</taxon>
        <taxon>Anguilliformes</taxon>
        <taxon>Anguillidae</taxon>
        <taxon>Anguilla</taxon>
    </lineage>
</organism>
<protein>
    <submittedName>
        <fullName evidence="1">Uncharacterized protein</fullName>
    </submittedName>
</protein>
<reference evidence="1" key="2">
    <citation type="journal article" date="2015" name="Fish Shellfish Immunol.">
        <title>Early steps in the European eel (Anguilla anguilla)-Vibrio vulnificus interaction in the gills: Role of the RtxA13 toxin.</title>
        <authorList>
            <person name="Callol A."/>
            <person name="Pajuelo D."/>
            <person name="Ebbesson L."/>
            <person name="Teles M."/>
            <person name="MacKenzie S."/>
            <person name="Amaro C."/>
        </authorList>
    </citation>
    <scope>NUCLEOTIDE SEQUENCE</scope>
</reference>
<name>A0A0E9XLR6_ANGAN</name>
<accession>A0A0E9XLR6</accession>
<dbReference type="EMBL" id="GBXM01004885">
    <property type="protein sequence ID" value="JAI03693.1"/>
    <property type="molecule type" value="Transcribed_RNA"/>
</dbReference>
<dbReference type="AlphaFoldDB" id="A0A0E9XLR6"/>
<evidence type="ECO:0000313" key="1">
    <source>
        <dbReference type="EMBL" id="JAI03693.1"/>
    </source>
</evidence>
<reference evidence="1" key="1">
    <citation type="submission" date="2014-11" db="EMBL/GenBank/DDBJ databases">
        <authorList>
            <person name="Amaro Gonzalez C."/>
        </authorList>
    </citation>
    <scope>NUCLEOTIDE SEQUENCE</scope>
</reference>